<dbReference type="Proteomes" id="UP000182229">
    <property type="component" value="Unassembled WGS sequence"/>
</dbReference>
<evidence type="ECO:0000256" key="2">
    <source>
        <dbReference type="SAM" id="Phobius"/>
    </source>
</evidence>
<sequence length="239" mass="25276">MDAYLEALKAYQSFNPAGWVALYRVLPMWAGIVSGVLGLVLLLAGGGRLFRVLAGPIGACIALGWTGLLLTRFSLGWADPRLINGIATALAIVGFLFPSIIVYLGVGIPLGLLGGEIAGPNDFVIGFAPGLILGGLIGVVLYRQMAAIIASCFGGWLLVIGAMAALHRFTGLVGVMAKQPWGIVIAAGLFALAGSIYQIAVRPSPEEAERQRAERQKLKQRKAEQKALEKRWSVPRGGE</sequence>
<protein>
    <recommendedName>
        <fullName evidence="5">DUF4203 domain-containing protein</fullName>
    </recommendedName>
</protein>
<organism evidence="3 4">
    <name type="scientific">Cystobacter ferrugineus</name>
    <dbReference type="NCBI Taxonomy" id="83449"/>
    <lineage>
        <taxon>Bacteria</taxon>
        <taxon>Pseudomonadati</taxon>
        <taxon>Myxococcota</taxon>
        <taxon>Myxococcia</taxon>
        <taxon>Myxococcales</taxon>
        <taxon>Cystobacterineae</taxon>
        <taxon>Archangiaceae</taxon>
        <taxon>Cystobacter</taxon>
    </lineage>
</organism>
<evidence type="ECO:0000313" key="3">
    <source>
        <dbReference type="EMBL" id="OJH35493.1"/>
    </source>
</evidence>
<feature type="transmembrane region" description="Helical" evidence="2">
    <location>
        <begin position="21"/>
        <end position="43"/>
    </location>
</feature>
<feature type="transmembrane region" description="Helical" evidence="2">
    <location>
        <begin position="123"/>
        <end position="141"/>
    </location>
</feature>
<accession>A0A1L9B005</accession>
<evidence type="ECO:0000256" key="1">
    <source>
        <dbReference type="SAM" id="MobiDB-lite"/>
    </source>
</evidence>
<proteinExistence type="predicted"/>
<evidence type="ECO:0000313" key="4">
    <source>
        <dbReference type="Proteomes" id="UP000182229"/>
    </source>
</evidence>
<keyword evidence="2" id="KW-1133">Transmembrane helix</keyword>
<feature type="region of interest" description="Disordered" evidence="1">
    <location>
        <begin position="204"/>
        <end position="239"/>
    </location>
</feature>
<feature type="transmembrane region" description="Helical" evidence="2">
    <location>
        <begin position="181"/>
        <end position="201"/>
    </location>
</feature>
<evidence type="ECO:0008006" key="5">
    <source>
        <dbReference type="Google" id="ProtNLM"/>
    </source>
</evidence>
<keyword evidence="4" id="KW-1185">Reference proteome</keyword>
<dbReference type="EMBL" id="MPIN01000014">
    <property type="protein sequence ID" value="OJH35493.1"/>
    <property type="molecule type" value="Genomic_DNA"/>
</dbReference>
<dbReference type="RefSeq" id="WP_071903593.1">
    <property type="nucleotide sequence ID" value="NZ_MPIN01000014.1"/>
</dbReference>
<feature type="transmembrane region" description="Helical" evidence="2">
    <location>
        <begin position="82"/>
        <end position="103"/>
    </location>
</feature>
<dbReference type="OrthoDB" id="5514347at2"/>
<comment type="caution">
    <text evidence="3">The sequence shown here is derived from an EMBL/GenBank/DDBJ whole genome shotgun (WGS) entry which is preliminary data.</text>
</comment>
<feature type="transmembrane region" description="Helical" evidence="2">
    <location>
        <begin position="49"/>
        <end position="70"/>
    </location>
</feature>
<dbReference type="AlphaFoldDB" id="A0A1L9B005"/>
<keyword evidence="2" id="KW-0812">Transmembrane</keyword>
<feature type="transmembrane region" description="Helical" evidence="2">
    <location>
        <begin position="148"/>
        <end position="169"/>
    </location>
</feature>
<gene>
    <name evidence="3" type="ORF">BON30_38860</name>
</gene>
<reference evidence="4" key="1">
    <citation type="submission" date="2016-11" db="EMBL/GenBank/DDBJ databases">
        <authorList>
            <person name="Shukria A."/>
            <person name="Stevens D.C."/>
        </authorList>
    </citation>
    <scope>NUCLEOTIDE SEQUENCE [LARGE SCALE GENOMIC DNA]</scope>
    <source>
        <strain evidence="4">Cbfe23</strain>
    </source>
</reference>
<dbReference type="STRING" id="83449.BON30_38860"/>
<name>A0A1L9B005_9BACT</name>
<keyword evidence="2" id="KW-0472">Membrane</keyword>
<reference evidence="3 4" key="2">
    <citation type="submission" date="2016-12" db="EMBL/GenBank/DDBJ databases">
        <title>Draft Genome Sequence of Cystobacter ferrugineus Strain Cbfe23.</title>
        <authorList>
            <person name="Akbar S."/>
            <person name="Dowd S.E."/>
            <person name="Stevens D.C."/>
        </authorList>
    </citation>
    <scope>NUCLEOTIDE SEQUENCE [LARGE SCALE GENOMIC DNA]</scope>
    <source>
        <strain evidence="3 4">Cbfe23</strain>
    </source>
</reference>